<gene>
    <name evidence="2" type="ORF">HQ865_20570</name>
</gene>
<reference evidence="2 3" key="1">
    <citation type="submission" date="2020-05" db="EMBL/GenBank/DDBJ databases">
        <title>Mucilaginibacter mali sp. nov.</title>
        <authorList>
            <person name="Kim H.S."/>
            <person name="Lee K.C."/>
            <person name="Suh M.K."/>
            <person name="Kim J.-S."/>
            <person name="Han K.-I."/>
            <person name="Eom M.K."/>
            <person name="Shin Y.K."/>
            <person name="Lee J.-S."/>
        </authorList>
    </citation>
    <scope>NUCLEOTIDE SEQUENCE [LARGE SCALE GENOMIC DNA]</scope>
    <source>
        <strain evidence="2 3">G2-14</strain>
    </source>
</reference>
<name>A0A7D4UGN6_9SPHI</name>
<keyword evidence="3" id="KW-1185">Reference proteome</keyword>
<dbReference type="InterPro" id="IPR024775">
    <property type="entry name" value="DinB-like"/>
</dbReference>
<feature type="domain" description="DinB-like" evidence="1">
    <location>
        <begin position="10"/>
        <end position="159"/>
    </location>
</feature>
<organism evidence="2 3">
    <name type="scientific">Mucilaginibacter mali</name>
    <dbReference type="NCBI Taxonomy" id="2740462"/>
    <lineage>
        <taxon>Bacteria</taxon>
        <taxon>Pseudomonadati</taxon>
        <taxon>Bacteroidota</taxon>
        <taxon>Sphingobacteriia</taxon>
        <taxon>Sphingobacteriales</taxon>
        <taxon>Sphingobacteriaceae</taxon>
        <taxon>Mucilaginibacter</taxon>
    </lineage>
</organism>
<dbReference type="AlphaFoldDB" id="A0A7D4UGN6"/>
<evidence type="ECO:0000313" key="3">
    <source>
        <dbReference type="Proteomes" id="UP000505355"/>
    </source>
</evidence>
<dbReference type="EMBL" id="CP054139">
    <property type="protein sequence ID" value="QKJ32056.1"/>
    <property type="molecule type" value="Genomic_DNA"/>
</dbReference>
<proteinExistence type="predicted"/>
<protein>
    <submittedName>
        <fullName evidence="2">DinB family protein</fullName>
    </submittedName>
</protein>
<dbReference type="SUPFAM" id="SSF109854">
    <property type="entry name" value="DinB/YfiT-like putative metalloenzymes"/>
    <property type="match status" value="1"/>
</dbReference>
<dbReference type="Gene3D" id="1.20.120.450">
    <property type="entry name" value="dinb family like domain"/>
    <property type="match status" value="1"/>
</dbReference>
<dbReference type="Pfam" id="PF12867">
    <property type="entry name" value="DinB_2"/>
    <property type="match status" value="1"/>
</dbReference>
<dbReference type="Proteomes" id="UP000505355">
    <property type="component" value="Chromosome"/>
</dbReference>
<evidence type="ECO:0000313" key="2">
    <source>
        <dbReference type="EMBL" id="QKJ32056.1"/>
    </source>
</evidence>
<evidence type="ECO:0000259" key="1">
    <source>
        <dbReference type="Pfam" id="PF12867"/>
    </source>
</evidence>
<dbReference type="RefSeq" id="WP_173416708.1">
    <property type="nucleotide sequence ID" value="NZ_CP054139.1"/>
</dbReference>
<dbReference type="KEGG" id="mmab:HQ865_20570"/>
<sequence>MATDILAELITTKDNFFNALGAFTREQFNTTPLEGSWTPGQVAEHIYKSVAGVPHLLGTDGISADRDPALNVAGIRQMFLDFSTKMKSPGFVLPSNEPKDLVVLTRSLKEAFTATIDTAQGKDLNLIIPDFEFPGSGPLSRLELLNFISVHTQRHTHQLQQIRKLF</sequence>
<accession>A0A7D4UGN6</accession>
<dbReference type="InterPro" id="IPR034660">
    <property type="entry name" value="DinB/YfiT-like"/>
</dbReference>